<dbReference type="PANTHER" id="PTHR43547">
    <property type="entry name" value="TWO-COMPONENT HISTIDINE KINASE"/>
    <property type="match status" value="1"/>
</dbReference>
<evidence type="ECO:0000256" key="4">
    <source>
        <dbReference type="SAM" id="MobiDB-lite"/>
    </source>
</evidence>
<organism evidence="6 7">
    <name type="scientific">Pseudoduganella lutea</name>
    <dbReference type="NCBI Taxonomy" id="321985"/>
    <lineage>
        <taxon>Bacteria</taxon>
        <taxon>Pseudomonadati</taxon>
        <taxon>Pseudomonadota</taxon>
        <taxon>Betaproteobacteria</taxon>
        <taxon>Burkholderiales</taxon>
        <taxon>Oxalobacteraceae</taxon>
        <taxon>Telluria group</taxon>
        <taxon>Pseudoduganella</taxon>
    </lineage>
</organism>
<dbReference type="InterPro" id="IPR036890">
    <property type="entry name" value="HATPase_C_sf"/>
</dbReference>
<dbReference type="InterPro" id="IPR003594">
    <property type="entry name" value="HATPase_dom"/>
</dbReference>
<evidence type="ECO:0000313" key="6">
    <source>
        <dbReference type="EMBL" id="QBE61942.1"/>
    </source>
</evidence>
<gene>
    <name evidence="6" type="ORF">EWM63_02160</name>
</gene>
<accession>A0A4P6KU47</accession>
<keyword evidence="3" id="KW-0597">Phosphoprotein</keyword>
<dbReference type="OrthoDB" id="9121563at2"/>
<dbReference type="InterPro" id="IPR035965">
    <property type="entry name" value="PAS-like_dom_sf"/>
</dbReference>
<dbReference type="KEGG" id="plue:EWM63_02160"/>
<dbReference type="SUPFAM" id="SSF55874">
    <property type="entry name" value="ATPase domain of HSP90 chaperone/DNA topoisomerase II/histidine kinase"/>
    <property type="match status" value="1"/>
</dbReference>
<evidence type="ECO:0000259" key="5">
    <source>
        <dbReference type="PROSITE" id="PS50109"/>
    </source>
</evidence>
<keyword evidence="6" id="KW-0547">Nucleotide-binding</keyword>
<keyword evidence="7" id="KW-1185">Reference proteome</keyword>
<feature type="compositionally biased region" description="Polar residues" evidence="4">
    <location>
        <begin position="21"/>
        <end position="30"/>
    </location>
</feature>
<dbReference type="PANTHER" id="PTHR43547:SF2">
    <property type="entry name" value="HYBRID SIGNAL TRANSDUCTION HISTIDINE KINASE C"/>
    <property type="match status" value="1"/>
</dbReference>
<keyword evidence="6" id="KW-0067">ATP-binding</keyword>
<dbReference type="EC" id="2.7.13.3" evidence="2"/>
<evidence type="ECO:0000256" key="1">
    <source>
        <dbReference type="ARBA" id="ARBA00000085"/>
    </source>
</evidence>
<protein>
    <recommendedName>
        <fullName evidence="2">histidine kinase</fullName>
        <ecNumber evidence="2">2.7.13.3</ecNumber>
    </recommendedName>
</protein>
<evidence type="ECO:0000313" key="7">
    <source>
        <dbReference type="Proteomes" id="UP000290637"/>
    </source>
</evidence>
<feature type="region of interest" description="Disordered" evidence="4">
    <location>
        <begin position="1"/>
        <end position="65"/>
    </location>
</feature>
<feature type="domain" description="Histidine kinase" evidence="5">
    <location>
        <begin position="186"/>
        <end position="397"/>
    </location>
</feature>
<dbReference type="SMART" id="SM00387">
    <property type="entry name" value="HATPase_c"/>
    <property type="match status" value="1"/>
</dbReference>
<dbReference type="Pfam" id="PF02518">
    <property type="entry name" value="HATPase_c"/>
    <property type="match status" value="1"/>
</dbReference>
<dbReference type="Gene3D" id="3.30.565.10">
    <property type="entry name" value="Histidine kinase-like ATPase, C-terminal domain"/>
    <property type="match status" value="1"/>
</dbReference>
<proteinExistence type="predicted"/>
<dbReference type="SUPFAM" id="SSF55785">
    <property type="entry name" value="PYP-like sensor domain (PAS domain)"/>
    <property type="match status" value="1"/>
</dbReference>
<sequence>MISRRTRHAPAEPRPRRAKAGTNTNASSAGRRQLRCPEENQRAVPGRRQPTENPAAKPPENPFGKQSAVAENALFRDMLDSQPWGTIAIDASARVIAASAQAARMLGMLPVAGQALHDLLPQLPAQCLHDAFSLLGQGLEVERESMCLWVKLCAVPEGGTVAATLSLIDITLLRRDIDQRMSSLRFLSHDLRSPQNSILALAQLHDLDHDAFCACGGMGRIAELARYSLALSEDFIISSLVGTMQRPDFLRFDLHETVRQLIVQQEVAAAARGIDLRLQAPPGGVWVRGVRVFVARAVQNLVDNAVNASPQGAAVSIVLRAMDDMADIEVCDSAGGLPGLPPRGRLRDFAQGTSRARLGFGLGLKVTTQVVQMHGGDLFAESNGRGTTFTMRIPCSDTTPAPVEAMAHA</sequence>
<name>A0A4P6KU47_9BURK</name>
<dbReference type="InterPro" id="IPR005467">
    <property type="entry name" value="His_kinase_dom"/>
</dbReference>
<dbReference type="GO" id="GO:0005524">
    <property type="term" value="F:ATP binding"/>
    <property type="evidence" value="ECO:0007669"/>
    <property type="project" value="UniProtKB-KW"/>
</dbReference>
<dbReference type="AlphaFoldDB" id="A0A4P6KU47"/>
<dbReference type="InterPro" id="IPR004358">
    <property type="entry name" value="Sig_transdc_His_kin-like_C"/>
</dbReference>
<evidence type="ECO:0000256" key="3">
    <source>
        <dbReference type="ARBA" id="ARBA00022553"/>
    </source>
</evidence>
<dbReference type="PROSITE" id="PS50109">
    <property type="entry name" value="HIS_KIN"/>
    <property type="match status" value="1"/>
</dbReference>
<comment type="catalytic activity">
    <reaction evidence="1">
        <text>ATP + protein L-histidine = ADP + protein N-phospho-L-histidine.</text>
        <dbReference type="EC" id="2.7.13.3"/>
    </reaction>
</comment>
<dbReference type="PRINTS" id="PR00344">
    <property type="entry name" value="BCTRLSENSOR"/>
</dbReference>
<dbReference type="GO" id="GO:0000155">
    <property type="term" value="F:phosphorelay sensor kinase activity"/>
    <property type="evidence" value="ECO:0007669"/>
    <property type="project" value="TreeGrafter"/>
</dbReference>
<reference evidence="6 7" key="1">
    <citation type="submission" date="2019-02" db="EMBL/GenBank/DDBJ databases">
        <title>Draft Genome Sequences of Six Type Strains of the Genus Massilia.</title>
        <authorList>
            <person name="Miess H."/>
            <person name="Frediansyhah A."/>
            <person name="Gross H."/>
        </authorList>
    </citation>
    <scope>NUCLEOTIDE SEQUENCE [LARGE SCALE GENOMIC DNA]</scope>
    <source>
        <strain evidence="6 7">DSM 17473</strain>
    </source>
</reference>
<dbReference type="EMBL" id="CP035913">
    <property type="protein sequence ID" value="QBE61942.1"/>
    <property type="molecule type" value="Genomic_DNA"/>
</dbReference>
<dbReference type="CDD" id="cd00075">
    <property type="entry name" value="HATPase"/>
    <property type="match status" value="1"/>
</dbReference>
<dbReference type="Proteomes" id="UP000290637">
    <property type="component" value="Chromosome"/>
</dbReference>
<dbReference type="RefSeq" id="WP_130185079.1">
    <property type="nucleotide sequence ID" value="NZ_CP035913.1"/>
</dbReference>
<evidence type="ECO:0000256" key="2">
    <source>
        <dbReference type="ARBA" id="ARBA00012438"/>
    </source>
</evidence>